<accession>A0ABW6UU29</accession>
<comment type="caution">
    <text evidence="2">The sequence shown here is derived from an EMBL/GenBank/DDBJ whole genome shotgun (WGS) entry which is preliminary data.</text>
</comment>
<dbReference type="Proteomes" id="UP001602058">
    <property type="component" value="Unassembled WGS sequence"/>
</dbReference>
<feature type="compositionally biased region" description="Basic and acidic residues" evidence="1">
    <location>
        <begin position="88"/>
        <end position="101"/>
    </location>
</feature>
<organism evidence="2 3">
    <name type="scientific">Streptomyces bluensis</name>
    <dbReference type="NCBI Taxonomy" id="33897"/>
    <lineage>
        <taxon>Bacteria</taxon>
        <taxon>Bacillati</taxon>
        <taxon>Actinomycetota</taxon>
        <taxon>Actinomycetes</taxon>
        <taxon>Kitasatosporales</taxon>
        <taxon>Streptomycetaceae</taxon>
        <taxon>Streptomyces</taxon>
    </lineage>
</organism>
<evidence type="ECO:0000256" key="1">
    <source>
        <dbReference type="SAM" id="MobiDB-lite"/>
    </source>
</evidence>
<keyword evidence="3" id="KW-1185">Reference proteome</keyword>
<reference evidence="2 3" key="1">
    <citation type="submission" date="2024-10" db="EMBL/GenBank/DDBJ databases">
        <title>The Natural Products Discovery Center: Release of the First 8490 Sequenced Strains for Exploring Actinobacteria Biosynthetic Diversity.</title>
        <authorList>
            <person name="Kalkreuter E."/>
            <person name="Kautsar S.A."/>
            <person name="Yang D."/>
            <person name="Bader C.D."/>
            <person name="Teijaro C.N."/>
            <person name="Fluegel L."/>
            <person name="Davis C.M."/>
            <person name="Simpson J.R."/>
            <person name="Lauterbach L."/>
            <person name="Steele A.D."/>
            <person name="Gui C."/>
            <person name="Meng S."/>
            <person name="Li G."/>
            <person name="Viehrig K."/>
            <person name="Ye F."/>
            <person name="Su P."/>
            <person name="Kiefer A.F."/>
            <person name="Nichols A."/>
            <person name="Cepeda A.J."/>
            <person name="Yan W."/>
            <person name="Fan B."/>
            <person name="Jiang Y."/>
            <person name="Adhikari A."/>
            <person name="Zheng C.-J."/>
            <person name="Schuster L."/>
            <person name="Cowan T.M."/>
            <person name="Smanski M.J."/>
            <person name="Chevrette M.G."/>
            <person name="De Carvalho L.P.S."/>
            <person name="Shen B."/>
        </authorList>
    </citation>
    <scope>NUCLEOTIDE SEQUENCE [LARGE SCALE GENOMIC DNA]</scope>
    <source>
        <strain evidence="2 3">NPDC001390</strain>
    </source>
</reference>
<dbReference type="RefSeq" id="WP_387892459.1">
    <property type="nucleotide sequence ID" value="NZ_JBIAWJ010000031.1"/>
</dbReference>
<name>A0ABW6UU29_9ACTN</name>
<proteinExistence type="predicted"/>
<sequence>MTPDWNTLPETVTFAEGAQLADELGLYPGATADKLRHLARSRKDTTWPFGDPGDGRPYEYGKVANARNMRTEVLLRHLKECPPNPHGRGPDKKPRVRRQDR</sequence>
<protein>
    <submittedName>
        <fullName evidence="2">Uncharacterized protein</fullName>
    </submittedName>
</protein>
<gene>
    <name evidence="2" type="ORF">ACFY1D_37040</name>
</gene>
<dbReference type="EMBL" id="JBIAWJ010000031">
    <property type="protein sequence ID" value="MFF4526979.1"/>
    <property type="molecule type" value="Genomic_DNA"/>
</dbReference>
<evidence type="ECO:0000313" key="3">
    <source>
        <dbReference type="Proteomes" id="UP001602058"/>
    </source>
</evidence>
<evidence type="ECO:0000313" key="2">
    <source>
        <dbReference type="EMBL" id="MFF4526979.1"/>
    </source>
</evidence>
<feature type="region of interest" description="Disordered" evidence="1">
    <location>
        <begin position="78"/>
        <end position="101"/>
    </location>
</feature>